<proteinExistence type="predicted"/>
<evidence type="ECO:0000313" key="2">
    <source>
        <dbReference type="EMBL" id="GIE16304.1"/>
    </source>
</evidence>
<name>A0A919JA38_9ACTN</name>
<organism evidence="2 3">
    <name type="scientific">Paractinoplanes ferrugineus</name>
    <dbReference type="NCBI Taxonomy" id="113564"/>
    <lineage>
        <taxon>Bacteria</taxon>
        <taxon>Bacillati</taxon>
        <taxon>Actinomycetota</taxon>
        <taxon>Actinomycetes</taxon>
        <taxon>Micromonosporales</taxon>
        <taxon>Micromonosporaceae</taxon>
        <taxon>Paractinoplanes</taxon>
    </lineage>
</organism>
<comment type="caution">
    <text evidence="2">The sequence shown here is derived from an EMBL/GenBank/DDBJ whole genome shotgun (WGS) entry which is preliminary data.</text>
</comment>
<evidence type="ECO:0000313" key="3">
    <source>
        <dbReference type="Proteomes" id="UP000598174"/>
    </source>
</evidence>
<keyword evidence="3" id="KW-1185">Reference proteome</keyword>
<feature type="compositionally biased region" description="Acidic residues" evidence="1">
    <location>
        <begin position="82"/>
        <end position="91"/>
    </location>
</feature>
<dbReference type="EMBL" id="BOMM01000081">
    <property type="protein sequence ID" value="GIE16304.1"/>
    <property type="molecule type" value="Genomic_DNA"/>
</dbReference>
<dbReference type="Proteomes" id="UP000598174">
    <property type="component" value="Unassembled WGS sequence"/>
</dbReference>
<dbReference type="AlphaFoldDB" id="A0A919JA38"/>
<gene>
    <name evidence="2" type="ORF">Afe05nite_81440</name>
</gene>
<evidence type="ECO:0000256" key="1">
    <source>
        <dbReference type="SAM" id="MobiDB-lite"/>
    </source>
</evidence>
<reference evidence="2" key="1">
    <citation type="submission" date="2021-01" db="EMBL/GenBank/DDBJ databases">
        <title>Whole genome shotgun sequence of Actinoplanes ferrugineus NBRC 15555.</title>
        <authorList>
            <person name="Komaki H."/>
            <person name="Tamura T."/>
        </authorList>
    </citation>
    <scope>NUCLEOTIDE SEQUENCE</scope>
    <source>
        <strain evidence="2">NBRC 15555</strain>
    </source>
</reference>
<protein>
    <submittedName>
        <fullName evidence="2">Uncharacterized protein</fullName>
    </submittedName>
</protein>
<feature type="region of interest" description="Disordered" evidence="1">
    <location>
        <begin position="39"/>
        <end position="106"/>
    </location>
</feature>
<sequence length="143" mass="14817">MVRERPSLGTPFGTDGPWLGAILDVLADLHDLLDERLPRAGEGRPVKVNEPAPEVPAQGAVPVSEPAPDLPTRPAEPVAEPAPDEPDEDVPADLPEPPPRAGKGSGLNAWRAFADATGVGYEPDADRGDIIAACVDAGVIPAE</sequence>
<accession>A0A919JA38</accession>